<dbReference type="RefSeq" id="WP_274052603.1">
    <property type="nucleotide sequence ID" value="NZ_CP059693.1"/>
</dbReference>
<feature type="binding site" evidence="8">
    <location>
        <position position="142"/>
    </location>
    <ligand>
        <name>Mn(2+)</name>
        <dbReference type="ChEBI" id="CHEBI:29035"/>
    </ligand>
</feature>
<dbReference type="EC" id="3.1.-.-" evidence="8"/>
<dbReference type="HAMAP" id="MF_01470">
    <property type="entry name" value="Cas1"/>
    <property type="match status" value="1"/>
</dbReference>
<dbReference type="PANTHER" id="PTHR34353">
    <property type="entry name" value="CRISPR-ASSOCIATED ENDONUCLEASE CAS1 1"/>
    <property type="match status" value="1"/>
</dbReference>
<dbReference type="NCBIfam" id="TIGR00287">
    <property type="entry name" value="cas1"/>
    <property type="match status" value="2"/>
</dbReference>
<keyword evidence="3 8" id="KW-0255">Endonuclease</keyword>
<evidence type="ECO:0000256" key="3">
    <source>
        <dbReference type="ARBA" id="ARBA00022759"/>
    </source>
</evidence>
<dbReference type="InterPro" id="IPR042206">
    <property type="entry name" value="CRISPR-assoc_Cas1_C"/>
</dbReference>
<dbReference type="Pfam" id="PF01867">
    <property type="entry name" value="Cas_Cas1"/>
    <property type="match status" value="2"/>
</dbReference>
<dbReference type="Gene3D" id="1.20.120.920">
    <property type="entry name" value="CRISPR-associated endonuclease Cas1, C-terminal domain"/>
    <property type="match status" value="1"/>
</dbReference>
<evidence type="ECO:0000256" key="2">
    <source>
        <dbReference type="ARBA" id="ARBA00022723"/>
    </source>
</evidence>
<name>A0ABY7VF69_9GAMM</name>
<keyword evidence="2 8" id="KW-0479">Metal-binding</keyword>
<evidence type="ECO:0000256" key="9">
    <source>
        <dbReference type="SAM" id="MobiDB-lite"/>
    </source>
</evidence>
<comment type="similarity">
    <text evidence="8">Belongs to the CRISPR-associated endonuclease Cas1 family.</text>
</comment>
<dbReference type="InterPro" id="IPR033641">
    <property type="entry name" value="Cas1_I-E"/>
</dbReference>
<evidence type="ECO:0000256" key="7">
    <source>
        <dbReference type="ARBA" id="ARBA00023125"/>
    </source>
</evidence>
<evidence type="ECO:0000313" key="10">
    <source>
        <dbReference type="EMBL" id="WDE12329.1"/>
    </source>
</evidence>
<protein>
    <recommendedName>
        <fullName evidence="8">CRISPR-associated endonuclease Cas1</fullName>
        <ecNumber evidence="8">3.1.-.-</ecNumber>
    </recommendedName>
</protein>
<comment type="subunit">
    <text evidence="8">Homodimer, forms a heterotetramer with a Cas2 homodimer.</text>
</comment>
<keyword evidence="6 8" id="KW-0051">Antiviral defense</keyword>
<feature type="region of interest" description="Disordered" evidence="9">
    <location>
        <begin position="279"/>
        <end position="306"/>
    </location>
</feature>
<dbReference type="PANTHER" id="PTHR34353:SF3">
    <property type="entry name" value="CRISPR-ASSOCIATED ENDONUCLEASE CAS1"/>
    <property type="match status" value="1"/>
</dbReference>
<gene>
    <name evidence="10" type="primary">cas1e</name>
    <name evidence="8" type="synonym">cas1</name>
    <name evidence="10" type="ORF">H3N35_02255</name>
</gene>
<keyword evidence="8" id="KW-0464">Manganese</keyword>
<reference evidence="10 11" key="1">
    <citation type="journal article" date="2022" name="Mar. Drugs">
        <title>Bioassay-Guided Fractionation Leads to the Detection of Cholic Acid Generated by the Rare Thalassomonas sp.</title>
        <authorList>
            <person name="Pheiffer F."/>
            <person name="Schneider Y.K."/>
            <person name="Hansen E.H."/>
            <person name="Andersen J.H."/>
            <person name="Isaksson J."/>
            <person name="Busche T."/>
            <person name="R C."/>
            <person name="Kalinowski J."/>
            <person name="Zyl L.V."/>
            <person name="Trindade M."/>
        </authorList>
    </citation>
    <scope>NUCLEOTIDE SEQUENCE [LARGE SCALE GENOMIC DNA]</scope>
    <source>
        <strain evidence="10 11">A5K-61T</strain>
    </source>
</reference>
<evidence type="ECO:0000256" key="4">
    <source>
        <dbReference type="ARBA" id="ARBA00022801"/>
    </source>
</evidence>
<dbReference type="Gene3D" id="3.100.10.20">
    <property type="entry name" value="CRISPR-associated endonuclease Cas1, N-terminal domain"/>
    <property type="match status" value="1"/>
</dbReference>
<dbReference type="InterPro" id="IPR042211">
    <property type="entry name" value="CRISPR-assoc_Cas1_N"/>
</dbReference>
<comment type="cofactor">
    <cofactor evidence="8">
        <name>Mg(2+)</name>
        <dbReference type="ChEBI" id="CHEBI:18420"/>
    </cofactor>
    <cofactor evidence="8">
        <name>Mn(2+)</name>
        <dbReference type="ChEBI" id="CHEBI:29035"/>
    </cofactor>
</comment>
<keyword evidence="7 8" id="KW-0238">DNA-binding</keyword>
<keyword evidence="4 8" id="KW-0378">Hydrolase</keyword>
<organism evidence="10 11">
    <name type="scientific">Thalassomonas haliotis</name>
    <dbReference type="NCBI Taxonomy" id="485448"/>
    <lineage>
        <taxon>Bacteria</taxon>
        <taxon>Pseudomonadati</taxon>
        <taxon>Pseudomonadota</taxon>
        <taxon>Gammaproteobacteria</taxon>
        <taxon>Alteromonadales</taxon>
        <taxon>Colwelliaceae</taxon>
        <taxon>Thalassomonas</taxon>
    </lineage>
</organism>
<evidence type="ECO:0000256" key="5">
    <source>
        <dbReference type="ARBA" id="ARBA00022842"/>
    </source>
</evidence>
<evidence type="ECO:0000313" key="11">
    <source>
        <dbReference type="Proteomes" id="UP001215231"/>
    </source>
</evidence>
<dbReference type="NCBIfam" id="TIGR03638">
    <property type="entry name" value="cas1_ECOLI"/>
    <property type="match status" value="1"/>
</dbReference>
<keyword evidence="1 8" id="KW-0540">Nuclease</keyword>
<feature type="binding site" evidence="8">
    <location>
        <position position="209"/>
    </location>
    <ligand>
        <name>Mn(2+)</name>
        <dbReference type="ChEBI" id="CHEBI:29035"/>
    </ligand>
</feature>
<keyword evidence="11" id="KW-1185">Reference proteome</keyword>
<keyword evidence="5 8" id="KW-0460">Magnesium</keyword>
<evidence type="ECO:0000256" key="6">
    <source>
        <dbReference type="ARBA" id="ARBA00023118"/>
    </source>
</evidence>
<sequence>MSFIPLKPIPIKDRSSMIFIGMGRIDVRDGAFVVIDEVNGERMHIPVGSVVCIMLEPGTRVSHAAVKLAAATGTLLIWVGEAGVRLYSVGQPGGARSDKLLYQAKLALDETLRLKVVRKMFELRFGEPAPERRSVDQLRGIEGARVRKTYEMFAKQYNVTWRGRRYDPKDWAKGDIINQCISAATSCLYGISEAAILAAGYAPAIGFLHSGKPLSFVYDIADIIKFDTVVPVAFKVAAKKSPQPDRDVRIACREAFRKDKTLKTLIPLIEEVLAAGDIKPPEPYEDAQLPAIPEPESIGDTGHRRS</sequence>
<dbReference type="Proteomes" id="UP001215231">
    <property type="component" value="Chromosome"/>
</dbReference>
<accession>A0ABY7VF69</accession>
<dbReference type="GO" id="GO:0004519">
    <property type="term" value="F:endonuclease activity"/>
    <property type="evidence" value="ECO:0007669"/>
    <property type="project" value="UniProtKB-KW"/>
</dbReference>
<dbReference type="InterPro" id="IPR002729">
    <property type="entry name" value="CRISPR-assoc_Cas1"/>
</dbReference>
<dbReference type="EMBL" id="CP059693">
    <property type="protein sequence ID" value="WDE12329.1"/>
    <property type="molecule type" value="Genomic_DNA"/>
</dbReference>
<comment type="function">
    <text evidence="8">CRISPR (clustered regularly interspaced short palindromic repeat), is an adaptive immune system that provides protection against mobile genetic elements (viruses, transposable elements and conjugative plasmids). CRISPR clusters contain spacers, sequences complementary to antecedent mobile elements, and target invading nucleic acids. CRISPR clusters are transcribed and processed into CRISPR RNA (crRNA). Acts as a dsDNA endonuclease. Involved in the integration of spacer DNA into the CRISPR cassette.</text>
</comment>
<dbReference type="CDD" id="cd09719">
    <property type="entry name" value="Cas1_I-E"/>
    <property type="match status" value="1"/>
</dbReference>
<evidence type="ECO:0000256" key="8">
    <source>
        <dbReference type="HAMAP-Rule" id="MF_01470"/>
    </source>
</evidence>
<feature type="binding site" evidence="8">
    <location>
        <position position="222"/>
    </location>
    <ligand>
        <name>Mn(2+)</name>
        <dbReference type="ChEBI" id="CHEBI:29035"/>
    </ligand>
</feature>
<evidence type="ECO:0000256" key="1">
    <source>
        <dbReference type="ARBA" id="ARBA00022722"/>
    </source>
</evidence>
<dbReference type="InterPro" id="IPR050646">
    <property type="entry name" value="Cas1"/>
</dbReference>
<proteinExistence type="inferred from homology"/>
<dbReference type="InterPro" id="IPR019851">
    <property type="entry name" value="CRISPR-assoc_Cas1_ECOLI"/>
</dbReference>